<sequence>MYLFYLKMIFQTKNNIVSKNCKMELIISTKSSNMPCNSDDQVWIVCTIFGQLSLAQRGNTQKANHQHYLRPRQIYLRYLAIQSKRVPMSNLLNSSYKTKSSCKNMLTFLSNDAMLNPFSFLLSFFKKKQTSKQTKKKIRLCDYAVPLLNGKWKDIHTWNDCPESCNCWDKM</sequence>
<gene>
    <name evidence="1" type="ORF">RFI_37153</name>
</gene>
<dbReference type="AlphaFoldDB" id="X6LFF3"/>
<dbReference type="EMBL" id="ASPP01041420">
    <property type="protein sequence ID" value="ETO00294.1"/>
    <property type="molecule type" value="Genomic_DNA"/>
</dbReference>
<name>X6LFF3_RETFI</name>
<proteinExistence type="predicted"/>
<evidence type="ECO:0000313" key="1">
    <source>
        <dbReference type="EMBL" id="ETO00294.1"/>
    </source>
</evidence>
<dbReference type="Proteomes" id="UP000023152">
    <property type="component" value="Unassembled WGS sequence"/>
</dbReference>
<keyword evidence="2" id="KW-1185">Reference proteome</keyword>
<organism evidence="1 2">
    <name type="scientific">Reticulomyxa filosa</name>
    <dbReference type="NCBI Taxonomy" id="46433"/>
    <lineage>
        <taxon>Eukaryota</taxon>
        <taxon>Sar</taxon>
        <taxon>Rhizaria</taxon>
        <taxon>Retaria</taxon>
        <taxon>Foraminifera</taxon>
        <taxon>Monothalamids</taxon>
        <taxon>Reticulomyxidae</taxon>
        <taxon>Reticulomyxa</taxon>
    </lineage>
</organism>
<comment type="caution">
    <text evidence="1">The sequence shown here is derived from an EMBL/GenBank/DDBJ whole genome shotgun (WGS) entry which is preliminary data.</text>
</comment>
<reference evidence="1 2" key="1">
    <citation type="journal article" date="2013" name="Curr. Biol.">
        <title>The Genome of the Foraminiferan Reticulomyxa filosa.</title>
        <authorList>
            <person name="Glockner G."/>
            <person name="Hulsmann N."/>
            <person name="Schleicher M."/>
            <person name="Noegel A.A."/>
            <person name="Eichinger L."/>
            <person name="Gallinger C."/>
            <person name="Pawlowski J."/>
            <person name="Sierra R."/>
            <person name="Euteneuer U."/>
            <person name="Pillet L."/>
            <person name="Moustafa A."/>
            <person name="Platzer M."/>
            <person name="Groth M."/>
            <person name="Szafranski K."/>
            <person name="Schliwa M."/>
        </authorList>
    </citation>
    <scope>NUCLEOTIDE SEQUENCE [LARGE SCALE GENOMIC DNA]</scope>
</reference>
<accession>X6LFF3</accession>
<evidence type="ECO:0000313" key="2">
    <source>
        <dbReference type="Proteomes" id="UP000023152"/>
    </source>
</evidence>
<protein>
    <submittedName>
        <fullName evidence="1">Uncharacterized protein</fullName>
    </submittedName>
</protein>